<dbReference type="GO" id="GO:0006310">
    <property type="term" value="P:DNA recombination"/>
    <property type="evidence" value="ECO:0007669"/>
    <property type="project" value="UniProtKB-UniRule"/>
</dbReference>
<evidence type="ECO:0000313" key="8">
    <source>
        <dbReference type="EMBL" id="MBE3637692.1"/>
    </source>
</evidence>
<comment type="subcellular location">
    <subcellularLocation>
        <location evidence="6">Cytoplasm</location>
    </subcellularLocation>
</comment>
<dbReference type="AlphaFoldDB" id="A0A8J7CWF3"/>
<dbReference type="EMBL" id="JACVXA010000011">
    <property type="protein sequence ID" value="MBE3637692.1"/>
    <property type="molecule type" value="Genomic_DNA"/>
</dbReference>
<evidence type="ECO:0000256" key="2">
    <source>
        <dbReference type="ARBA" id="ARBA00022763"/>
    </source>
</evidence>
<dbReference type="InterPro" id="IPR036267">
    <property type="entry name" value="RuvA_C_sf"/>
</dbReference>
<dbReference type="SUPFAM" id="SSF46929">
    <property type="entry name" value="DNA helicase RuvA subunit, C-terminal domain"/>
    <property type="match status" value="1"/>
</dbReference>
<dbReference type="InterPro" id="IPR013849">
    <property type="entry name" value="DNA_helicase_Holl-junc_RuvA_I"/>
</dbReference>
<feature type="domain" description="Helix-hairpin-helix DNA-binding motif class 1" evidence="7">
    <location>
        <begin position="108"/>
        <end position="127"/>
    </location>
</feature>
<keyword evidence="2 6" id="KW-0227">DNA damage</keyword>
<dbReference type="SUPFAM" id="SSF50249">
    <property type="entry name" value="Nucleic acid-binding proteins"/>
    <property type="match status" value="1"/>
</dbReference>
<dbReference type="GO" id="GO:0048476">
    <property type="term" value="C:Holliday junction resolvase complex"/>
    <property type="evidence" value="ECO:0007669"/>
    <property type="project" value="UniProtKB-UniRule"/>
</dbReference>
<dbReference type="GO" id="GO:0009378">
    <property type="term" value="F:four-way junction helicase activity"/>
    <property type="evidence" value="ECO:0007669"/>
    <property type="project" value="InterPro"/>
</dbReference>
<sequence>MIGRLSGQLVYRATDHVMIDVQGVGYLVYCAERTLAGLPAPGEMVSLYTDMLVREDLLQLFGFRTLAEKEWYRLLCTVQGVGAKAALAILSALGPDGTGRAITLGDANAVRQAQGVGPKLAQRIVMELKDKAANVLAMSTPIAAAPAMARPVPRGAAPPVELIEAPEPLPEPVADNRQADAISALVNLGYSMTEAATAVARAAQDAPEADTAQLIRAGLKSLMPNG</sequence>
<dbReference type="GO" id="GO:0000400">
    <property type="term" value="F:four-way junction DNA binding"/>
    <property type="evidence" value="ECO:0007669"/>
    <property type="project" value="UniProtKB-UniRule"/>
</dbReference>
<proteinExistence type="inferred from homology"/>
<comment type="subunit">
    <text evidence="6">Homotetramer. Forms an RuvA(8)-RuvB(12)-Holliday junction (HJ) complex. HJ DNA is sandwiched between 2 RuvA tetramers; dsDNA enters through RuvA and exits via RuvB. An RuvB hexamer assembles on each DNA strand where it exits the tetramer. Each RuvB hexamer is contacted by two RuvA subunits (via domain III) on 2 adjacent RuvB subunits; this complex drives branch migration. In the full resolvosome a probable DNA-RuvA(4)-RuvB(12)-RuvC(2) complex forms which resolves the HJ.</text>
</comment>
<protein>
    <recommendedName>
        <fullName evidence="6">Holliday junction branch migration complex subunit RuvA</fullName>
    </recommendedName>
</protein>
<dbReference type="InterPro" id="IPR012340">
    <property type="entry name" value="NA-bd_OB-fold"/>
</dbReference>
<evidence type="ECO:0000256" key="6">
    <source>
        <dbReference type="HAMAP-Rule" id="MF_00031"/>
    </source>
</evidence>
<dbReference type="GO" id="GO:0009379">
    <property type="term" value="C:Holliday junction helicase complex"/>
    <property type="evidence" value="ECO:0007669"/>
    <property type="project" value="InterPro"/>
</dbReference>
<comment type="function">
    <text evidence="6">The RuvA-RuvB-RuvC complex processes Holliday junction (HJ) DNA during genetic recombination and DNA repair, while the RuvA-RuvB complex plays an important role in the rescue of blocked DNA replication forks via replication fork reversal (RFR). RuvA specifically binds to HJ cruciform DNA, conferring on it an open structure. The RuvB hexamer acts as an ATP-dependent pump, pulling dsDNA into and through the RuvAB complex. HJ branch migration allows RuvC to scan DNA until it finds its consensus sequence, where it cleaves and resolves the cruciform DNA.</text>
</comment>
<organism evidence="8 9">
    <name type="scientific">Mangrovicoccus algicola</name>
    <dbReference type="NCBI Taxonomy" id="2771008"/>
    <lineage>
        <taxon>Bacteria</taxon>
        <taxon>Pseudomonadati</taxon>
        <taxon>Pseudomonadota</taxon>
        <taxon>Alphaproteobacteria</taxon>
        <taxon>Rhodobacterales</taxon>
        <taxon>Paracoccaceae</taxon>
        <taxon>Mangrovicoccus</taxon>
    </lineage>
</organism>
<reference evidence="8" key="1">
    <citation type="submission" date="2020-09" db="EMBL/GenBank/DDBJ databases">
        <title>A novel bacterium of genus Mangrovicoccus, isolated from South China Sea.</title>
        <authorList>
            <person name="Huang H."/>
            <person name="Mo K."/>
            <person name="Hu Y."/>
        </authorList>
    </citation>
    <scope>NUCLEOTIDE SEQUENCE</scope>
    <source>
        <strain evidence="8">HB182678</strain>
    </source>
</reference>
<evidence type="ECO:0000259" key="7">
    <source>
        <dbReference type="SMART" id="SM00278"/>
    </source>
</evidence>
<gene>
    <name evidence="6 8" type="primary">ruvA</name>
    <name evidence="8" type="ORF">ICN82_05655</name>
</gene>
<comment type="similarity">
    <text evidence="6">Belongs to the RuvA family.</text>
</comment>
<dbReference type="Pfam" id="PF01330">
    <property type="entry name" value="RuvA_N"/>
    <property type="match status" value="1"/>
</dbReference>
<dbReference type="Proteomes" id="UP000609121">
    <property type="component" value="Unassembled WGS sequence"/>
</dbReference>
<dbReference type="SUPFAM" id="SSF47781">
    <property type="entry name" value="RuvA domain 2-like"/>
    <property type="match status" value="1"/>
</dbReference>
<evidence type="ECO:0000256" key="1">
    <source>
        <dbReference type="ARBA" id="ARBA00022490"/>
    </source>
</evidence>
<dbReference type="GO" id="GO:0006281">
    <property type="term" value="P:DNA repair"/>
    <property type="evidence" value="ECO:0007669"/>
    <property type="project" value="UniProtKB-UniRule"/>
</dbReference>
<dbReference type="SMART" id="SM00278">
    <property type="entry name" value="HhH1"/>
    <property type="match status" value="2"/>
</dbReference>
<comment type="domain">
    <text evidence="6">Has three domains with a flexible linker between the domains II and III and assumes an 'L' shape. Domain III is highly mobile and contacts RuvB.</text>
</comment>
<dbReference type="InterPro" id="IPR003583">
    <property type="entry name" value="Hlx-hairpin-Hlx_DNA-bd_motif"/>
</dbReference>
<dbReference type="RefSeq" id="WP_193180605.1">
    <property type="nucleotide sequence ID" value="NZ_JACVXA010000011.1"/>
</dbReference>
<dbReference type="InterPro" id="IPR011114">
    <property type="entry name" value="RuvA_C"/>
</dbReference>
<dbReference type="Gene3D" id="2.40.50.140">
    <property type="entry name" value="Nucleic acid-binding proteins"/>
    <property type="match status" value="1"/>
</dbReference>
<keyword evidence="1 6" id="KW-0963">Cytoplasm</keyword>
<feature type="region of interest" description="Domain I" evidence="6">
    <location>
        <begin position="1"/>
        <end position="64"/>
    </location>
</feature>
<keyword evidence="3 6" id="KW-0238">DNA-binding</keyword>
<feature type="domain" description="Helix-hairpin-helix DNA-binding motif class 1" evidence="7">
    <location>
        <begin position="73"/>
        <end position="92"/>
    </location>
</feature>
<keyword evidence="5 6" id="KW-0234">DNA repair</keyword>
<dbReference type="NCBIfam" id="TIGR00084">
    <property type="entry name" value="ruvA"/>
    <property type="match status" value="1"/>
</dbReference>
<keyword evidence="4 6" id="KW-0233">DNA recombination</keyword>
<dbReference type="GO" id="GO:0005737">
    <property type="term" value="C:cytoplasm"/>
    <property type="evidence" value="ECO:0007669"/>
    <property type="project" value="UniProtKB-SubCell"/>
</dbReference>
<evidence type="ECO:0000256" key="5">
    <source>
        <dbReference type="ARBA" id="ARBA00023204"/>
    </source>
</evidence>
<dbReference type="InterPro" id="IPR000085">
    <property type="entry name" value="RuvA"/>
</dbReference>
<comment type="caution">
    <text evidence="6">Lacks conserved residue(s) required for the propagation of feature annotation.</text>
</comment>
<evidence type="ECO:0000313" key="9">
    <source>
        <dbReference type="Proteomes" id="UP000609121"/>
    </source>
</evidence>
<dbReference type="GO" id="GO:0005524">
    <property type="term" value="F:ATP binding"/>
    <property type="evidence" value="ECO:0007669"/>
    <property type="project" value="InterPro"/>
</dbReference>
<dbReference type="InterPro" id="IPR010994">
    <property type="entry name" value="RuvA_2-like"/>
</dbReference>
<evidence type="ECO:0000256" key="4">
    <source>
        <dbReference type="ARBA" id="ARBA00023172"/>
    </source>
</evidence>
<dbReference type="Gene3D" id="1.10.8.10">
    <property type="entry name" value="DNA helicase RuvA subunit, C-terminal domain"/>
    <property type="match status" value="1"/>
</dbReference>
<evidence type="ECO:0000256" key="3">
    <source>
        <dbReference type="ARBA" id="ARBA00023125"/>
    </source>
</evidence>
<accession>A0A8J7CWF3</accession>
<dbReference type="HAMAP" id="MF_00031">
    <property type="entry name" value="DNA_HJ_migration_RuvA"/>
    <property type="match status" value="1"/>
</dbReference>
<dbReference type="CDD" id="cd14332">
    <property type="entry name" value="UBA_RuvA_C"/>
    <property type="match status" value="1"/>
</dbReference>
<dbReference type="Gene3D" id="1.10.150.20">
    <property type="entry name" value="5' to 3' exonuclease, C-terminal subdomain"/>
    <property type="match status" value="1"/>
</dbReference>
<dbReference type="Pfam" id="PF07499">
    <property type="entry name" value="RuvA_C"/>
    <property type="match status" value="1"/>
</dbReference>
<dbReference type="Pfam" id="PF14520">
    <property type="entry name" value="HHH_5"/>
    <property type="match status" value="1"/>
</dbReference>
<comment type="caution">
    <text evidence="8">The sequence shown here is derived from an EMBL/GenBank/DDBJ whole genome shotgun (WGS) entry which is preliminary data.</text>
</comment>
<feature type="region of interest" description="Domain III" evidence="6">
    <location>
        <begin position="174"/>
        <end position="226"/>
    </location>
</feature>
<keyword evidence="9" id="KW-1185">Reference proteome</keyword>
<feature type="region of interest" description="Domain II" evidence="6">
    <location>
        <begin position="65"/>
        <end position="142"/>
    </location>
</feature>
<name>A0A8J7CWF3_9RHOB</name>